<keyword evidence="2" id="KW-0472">Membrane</keyword>
<keyword evidence="2" id="KW-1133">Transmembrane helix</keyword>
<name>A0ABU5JAW4_9ACTN</name>
<evidence type="ECO:0000256" key="1">
    <source>
        <dbReference type="SAM" id="MobiDB-lite"/>
    </source>
</evidence>
<keyword evidence="2" id="KW-0812">Transmembrane</keyword>
<dbReference type="EMBL" id="JAXOTQ010000010">
    <property type="protein sequence ID" value="MDZ5489723.1"/>
    <property type="molecule type" value="Genomic_DNA"/>
</dbReference>
<accession>A0ABU5JAW4</accession>
<proteinExistence type="predicted"/>
<feature type="compositionally biased region" description="Basic and acidic residues" evidence="1">
    <location>
        <begin position="123"/>
        <end position="134"/>
    </location>
</feature>
<dbReference type="RefSeq" id="WP_322440017.1">
    <property type="nucleotide sequence ID" value="NZ_JAXOTQ010000010.1"/>
</dbReference>
<gene>
    <name evidence="3" type="ORF">U2F25_09640</name>
</gene>
<sequence length="144" mass="14438">MAAEDSSGSPGAASADTPAAELVQRATEQITRLVRDELTMARAEMTAKGKRAGVGAGLLGGGATLGLYAGGALVATVVLALASIMPDALAALIVTVILSIAAAIAAQRGKKQVSKAMPATPAETRDSVRADTETIRGAVSRRQP</sequence>
<feature type="region of interest" description="Disordered" evidence="1">
    <location>
        <begin position="111"/>
        <end position="144"/>
    </location>
</feature>
<evidence type="ECO:0000313" key="3">
    <source>
        <dbReference type="EMBL" id="MDZ5489723.1"/>
    </source>
</evidence>
<protein>
    <submittedName>
        <fullName evidence="3">Phage holin family protein</fullName>
    </submittedName>
</protein>
<dbReference type="InterPro" id="IPR009937">
    <property type="entry name" value="Phage_holin_3_6"/>
</dbReference>
<keyword evidence="4" id="KW-1185">Reference proteome</keyword>
<comment type="caution">
    <text evidence="3">The sequence shown here is derived from an EMBL/GenBank/DDBJ whole genome shotgun (WGS) entry which is preliminary data.</text>
</comment>
<feature type="region of interest" description="Disordered" evidence="1">
    <location>
        <begin position="1"/>
        <end position="20"/>
    </location>
</feature>
<dbReference type="Proteomes" id="UP001290101">
    <property type="component" value="Unassembled WGS sequence"/>
</dbReference>
<dbReference type="Pfam" id="PF07332">
    <property type="entry name" value="Phage_holin_3_6"/>
    <property type="match status" value="1"/>
</dbReference>
<reference evidence="3 4" key="1">
    <citation type="submission" date="2023-12" db="EMBL/GenBank/DDBJ databases">
        <title>Micromonospora sp. nov., isolated from Atacama Desert.</title>
        <authorList>
            <person name="Carro L."/>
            <person name="Golinska P."/>
            <person name="Klenk H.-P."/>
            <person name="Goodfellow M."/>
        </authorList>
    </citation>
    <scope>NUCLEOTIDE SEQUENCE [LARGE SCALE GENOMIC DNA]</scope>
    <source>
        <strain evidence="3 4">4G53</strain>
    </source>
</reference>
<evidence type="ECO:0000313" key="4">
    <source>
        <dbReference type="Proteomes" id="UP001290101"/>
    </source>
</evidence>
<feature type="transmembrane region" description="Helical" evidence="2">
    <location>
        <begin position="88"/>
        <end position="106"/>
    </location>
</feature>
<evidence type="ECO:0000256" key="2">
    <source>
        <dbReference type="SAM" id="Phobius"/>
    </source>
</evidence>
<organism evidence="3 4">
    <name type="scientific">Micromonospora sicca</name>
    <dbReference type="NCBI Taxonomy" id="2202420"/>
    <lineage>
        <taxon>Bacteria</taxon>
        <taxon>Bacillati</taxon>
        <taxon>Actinomycetota</taxon>
        <taxon>Actinomycetes</taxon>
        <taxon>Micromonosporales</taxon>
        <taxon>Micromonosporaceae</taxon>
        <taxon>Micromonospora</taxon>
    </lineage>
</organism>
<feature type="transmembrane region" description="Helical" evidence="2">
    <location>
        <begin position="52"/>
        <end position="82"/>
    </location>
</feature>